<dbReference type="RefSeq" id="WP_065914192.1">
    <property type="nucleotide sequence ID" value="NZ_CP016793.1"/>
</dbReference>
<organism evidence="7 8">
    <name type="scientific">Lentzea guizhouensis</name>
    <dbReference type="NCBI Taxonomy" id="1586287"/>
    <lineage>
        <taxon>Bacteria</taxon>
        <taxon>Bacillati</taxon>
        <taxon>Actinomycetota</taxon>
        <taxon>Actinomycetes</taxon>
        <taxon>Pseudonocardiales</taxon>
        <taxon>Pseudonocardiaceae</taxon>
        <taxon>Lentzea</taxon>
    </lineage>
</organism>
<evidence type="ECO:0000259" key="6">
    <source>
        <dbReference type="Pfam" id="PF01975"/>
    </source>
</evidence>
<evidence type="ECO:0000256" key="5">
    <source>
        <dbReference type="ARBA" id="ARBA00022801"/>
    </source>
</evidence>
<feature type="domain" description="Survival protein SurE-like phosphatase/nucleotidase" evidence="6">
    <location>
        <begin position="4"/>
        <end position="187"/>
    </location>
</feature>
<dbReference type="InterPro" id="IPR036523">
    <property type="entry name" value="SurE-like_sf"/>
</dbReference>
<keyword evidence="5" id="KW-0378">Hydrolase</keyword>
<dbReference type="PANTHER" id="PTHR30457">
    <property type="entry name" value="5'-NUCLEOTIDASE SURE"/>
    <property type="match status" value="1"/>
</dbReference>
<proteinExistence type="inferred from homology"/>
<dbReference type="AlphaFoldDB" id="A0A1B2HDH4"/>
<dbReference type="InterPro" id="IPR030048">
    <property type="entry name" value="SurE"/>
</dbReference>
<dbReference type="Gene3D" id="3.40.1210.10">
    <property type="entry name" value="Survival protein SurE-like phosphatase/nucleotidase"/>
    <property type="match status" value="1"/>
</dbReference>
<dbReference type="EMBL" id="CP016793">
    <property type="protein sequence ID" value="ANZ35784.1"/>
    <property type="molecule type" value="Genomic_DNA"/>
</dbReference>
<evidence type="ECO:0000256" key="2">
    <source>
        <dbReference type="ARBA" id="ARBA00011062"/>
    </source>
</evidence>
<keyword evidence="4" id="KW-0479">Metal-binding</keyword>
<reference evidence="7 8" key="1">
    <citation type="submission" date="2016-07" db="EMBL/GenBank/DDBJ databases">
        <title>Complete genome sequence of the Lentzea guizhouensis DHS C013.</title>
        <authorList>
            <person name="Cao C."/>
        </authorList>
    </citation>
    <scope>NUCLEOTIDE SEQUENCE [LARGE SCALE GENOMIC DNA]</scope>
    <source>
        <strain evidence="7 8">DHS C013</strain>
    </source>
</reference>
<comment type="catalytic activity">
    <reaction evidence="1">
        <text>a ribonucleoside 5'-phosphate + H2O = a ribonucleoside + phosphate</text>
        <dbReference type="Rhea" id="RHEA:12484"/>
        <dbReference type="ChEBI" id="CHEBI:15377"/>
        <dbReference type="ChEBI" id="CHEBI:18254"/>
        <dbReference type="ChEBI" id="CHEBI:43474"/>
        <dbReference type="ChEBI" id="CHEBI:58043"/>
        <dbReference type="EC" id="3.1.3.5"/>
    </reaction>
</comment>
<dbReference type="Pfam" id="PF01975">
    <property type="entry name" value="SurE"/>
    <property type="match status" value="1"/>
</dbReference>
<evidence type="ECO:0000313" key="7">
    <source>
        <dbReference type="EMBL" id="ANZ35784.1"/>
    </source>
</evidence>
<accession>A0A1B2HDH4</accession>
<dbReference type="InterPro" id="IPR002828">
    <property type="entry name" value="SurE-like_Pase/nucleotidase"/>
</dbReference>
<evidence type="ECO:0000313" key="8">
    <source>
        <dbReference type="Proteomes" id="UP000093053"/>
    </source>
</evidence>
<dbReference type="EC" id="3.1.3.5" evidence="3"/>
<dbReference type="GO" id="GO:0008253">
    <property type="term" value="F:5'-nucleotidase activity"/>
    <property type="evidence" value="ECO:0007669"/>
    <property type="project" value="UniProtKB-EC"/>
</dbReference>
<gene>
    <name evidence="7" type="ORF">BBK82_06485</name>
</gene>
<dbReference type="PANTHER" id="PTHR30457:SF0">
    <property type="entry name" value="PHOSPHATASE, PUTATIVE (AFU_ORTHOLOGUE AFUA_4G01070)-RELATED"/>
    <property type="match status" value="1"/>
</dbReference>
<dbReference type="SUPFAM" id="SSF64167">
    <property type="entry name" value="SurE-like"/>
    <property type="match status" value="1"/>
</dbReference>
<comment type="similarity">
    <text evidence="2">Belongs to the SurE nucleotidase family.</text>
</comment>
<keyword evidence="8" id="KW-1185">Reference proteome</keyword>
<dbReference type="Proteomes" id="UP000093053">
    <property type="component" value="Chromosome"/>
</dbReference>
<evidence type="ECO:0000256" key="3">
    <source>
        <dbReference type="ARBA" id="ARBA00012643"/>
    </source>
</evidence>
<dbReference type="STRING" id="1586287.BBK82_06485"/>
<evidence type="ECO:0000256" key="4">
    <source>
        <dbReference type="ARBA" id="ARBA00022723"/>
    </source>
</evidence>
<evidence type="ECO:0000256" key="1">
    <source>
        <dbReference type="ARBA" id="ARBA00000815"/>
    </source>
</evidence>
<dbReference type="GO" id="GO:0046872">
    <property type="term" value="F:metal ion binding"/>
    <property type="evidence" value="ECO:0007669"/>
    <property type="project" value="UniProtKB-KW"/>
</dbReference>
<name>A0A1B2HDH4_9PSEU</name>
<dbReference type="OrthoDB" id="9780815at2"/>
<dbReference type="KEGG" id="led:BBK82_06485"/>
<protein>
    <recommendedName>
        <fullName evidence="3">5'-nucleotidase</fullName>
        <ecNumber evidence="3">3.1.3.5</ecNumber>
    </recommendedName>
</protein>
<sequence>MRALITNDDGIDSPGLLTLAEAAVALGFEVLVAAPAQQASGTSASVAAVGDTGRVVSERRELLGLDVEAYAVAAHPGLISLIACHGGFGGKPDVVLSGVNLGANVGRAVLHSGTVGAALTAQVNDVSSLAVSLDVGLDGPEPLWHKAGEVVRVVLPLLEDMPAATVLSLNVPNIVDVQGLRWAELARFGTVQSRVDEVDEHEVELVAVYAEDSPAPGTDAALLGEGYATLTALLSVERTTSVERPLPAWPA</sequence>